<name>A0A0M9AE31_THEAQ</name>
<gene>
    <name evidence="2" type="ORF">BVI061214_02389</name>
</gene>
<evidence type="ECO:0000313" key="3">
    <source>
        <dbReference type="Proteomes" id="UP000037685"/>
    </source>
</evidence>
<proteinExistence type="predicted"/>
<evidence type="ECO:0000313" key="2">
    <source>
        <dbReference type="EMBL" id="KOX88965.1"/>
    </source>
</evidence>
<keyword evidence="1" id="KW-0812">Transmembrane</keyword>
<protein>
    <submittedName>
        <fullName evidence="2">Uncharacterized protein</fullName>
    </submittedName>
</protein>
<sequence length="105" mass="12182">MLRLRVWRLYQPLTLLGLEMWQLFVGMVAMVLGLQLGGMLPHPALGLVLAGAMGYAAIKFSDRLKLLYPGASLWQEITWLTQKERYRPERDEDTTPLIYDERFQD</sequence>
<organism evidence="2 3">
    <name type="scientific">Thermus aquaticus</name>
    <dbReference type="NCBI Taxonomy" id="271"/>
    <lineage>
        <taxon>Bacteria</taxon>
        <taxon>Thermotogati</taxon>
        <taxon>Deinococcota</taxon>
        <taxon>Deinococci</taxon>
        <taxon>Thermales</taxon>
        <taxon>Thermaceae</taxon>
        <taxon>Thermus</taxon>
    </lineage>
</organism>
<accession>A0A0M9AE31</accession>
<reference evidence="2 3" key="1">
    <citation type="submission" date="2015-07" db="EMBL/GenBank/DDBJ databases">
        <authorList>
            <person name="Noorani M."/>
        </authorList>
    </citation>
    <scope>NUCLEOTIDE SEQUENCE [LARGE SCALE GENOMIC DNA]</scope>
    <source>
        <strain evidence="3">ATCC 25104 / DSM 625 / JCM 10724 / NBRC 103206 / NCIMB 11243 / YT-1</strain>
    </source>
</reference>
<dbReference type="EMBL" id="LHCI01000107">
    <property type="protein sequence ID" value="KOX88965.1"/>
    <property type="molecule type" value="Genomic_DNA"/>
</dbReference>
<keyword evidence="1" id="KW-0472">Membrane</keyword>
<comment type="caution">
    <text evidence="2">The sequence shown here is derived from an EMBL/GenBank/DDBJ whole genome shotgun (WGS) entry which is preliminary data.</text>
</comment>
<dbReference type="RefSeq" id="WP_053768692.1">
    <property type="nucleotide sequence ID" value="NZ_CP020572.1"/>
</dbReference>
<evidence type="ECO:0000256" key="1">
    <source>
        <dbReference type="SAM" id="Phobius"/>
    </source>
</evidence>
<keyword evidence="1" id="KW-1133">Transmembrane helix</keyword>
<dbReference type="PATRIC" id="fig|271.14.peg.2466"/>
<dbReference type="AlphaFoldDB" id="A0A0M9AE31"/>
<feature type="transmembrane region" description="Helical" evidence="1">
    <location>
        <begin position="12"/>
        <end position="34"/>
    </location>
</feature>
<dbReference type="Proteomes" id="UP000037685">
    <property type="component" value="Unassembled WGS sequence"/>
</dbReference>
<feature type="transmembrane region" description="Helical" evidence="1">
    <location>
        <begin position="40"/>
        <end position="58"/>
    </location>
</feature>